<dbReference type="Proteomes" id="UP001196413">
    <property type="component" value="Unassembled WGS sequence"/>
</dbReference>
<dbReference type="AlphaFoldDB" id="A0AAD5RDL8"/>
<dbReference type="EMBL" id="JAHQIW010007448">
    <property type="protein sequence ID" value="KAJ1374319.1"/>
    <property type="molecule type" value="Genomic_DNA"/>
</dbReference>
<reference evidence="2" key="1">
    <citation type="submission" date="2021-06" db="EMBL/GenBank/DDBJ databases">
        <title>Parelaphostrongylus tenuis whole genome reference sequence.</title>
        <authorList>
            <person name="Garwood T.J."/>
            <person name="Larsen P.A."/>
            <person name="Fountain-Jones N.M."/>
            <person name="Garbe J.R."/>
            <person name="Macchietto M.G."/>
            <person name="Kania S.A."/>
            <person name="Gerhold R.W."/>
            <person name="Richards J.E."/>
            <person name="Wolf T.M."/>
        </authorList>
    </citation>
    <scope>NUCLEOTIDE SEQUENCE</scope>
    <source>
        <strain evidence="2">MNPRO001-30</strain>
        <tissue evidence="2">Meninges</tissue>
    </source>
</reference>
<protein>
    <submittedName>
        <fullName evidence="2">Uncharacterized protein</fullName>
    </submittedName>
</protein>
<feature type="compositionally biased region" description="Polar residues" evidence="1">
    <location>
        <begin position="56"/>
        <end position="67"/>
    </location>
</feature>
<evidence type="ECO:0000256" key="1">
    <source>
        <dbReference type="SAM" id="MobiDB-lite"/>
    </source>
</evidence>
<evidence type="ECO:0000313" key="2">
    <source>
        <dbReference type="EMBL" id="KAJ1374319.1"/>
    </source>
</evidence>
<sequence>MFMTRHVKSAEILMWYAPGTKSHPHAAVAALLPLQPLQPQHDDDDDDDDDKGGDGITTTSRQPTSNGDGVVAGLFGEPRQDHDIDGHTTTSDIRTNY</sequence>
<gene>
    <name evidence="2" type="ORF">KIN20_036985</name>
</gene>
<organism evidence="2 3">
    <name type="scientific">Parelaphostrongylus tenuis</name>
    <name type="common">Meningeal worm</name>
    <dbReference type="NCBI Taxonomy" id="148309"/>
    <lineage>
        <taxon>Eukaryota</taxon>
        <taxon>Metazoa</taxon>
        <taxon>Ecdysozoa</taxon>
        <taxon>Nematoda</taxon>
        <taxon>Chromadorea</taxon>
        <taxon>Rhabditida</taxon>
        <taxon>Rhabditina</taxon>
        <taxon>Rhabditomorpha</taxon>
        <taxon>Strongyloidea</taxon>
        <taxon>Metastrongylidae</taxon>
        <taxon>Parelaphostrongylus</taxon>
    </lineage>
</organism>
<evidence type="ECO:0000313" key="3">
    <source>
        <dbReference type="Proteomes" id="UP001196413"/>
    </source>
</evidence>
<accession>A0AAD5RDL8</accession>
<feature type="region of interest" description="Disordered" evidence="1">
    <location>
        <begin position="33"/>
        <end position="97"/>
    </location>
</feature>
<name>A0AAD5RDL8_PARTN</name>
<feature type="compositionally biased region" description="Acidic residues" evidence="1">
    <location>
        <begin position="42"/>
        <end position="51"/>
    </location>
</feature>
<proteinExistence type="predicted"/>
<keyword evidence="3" id="KW-1185">Reference proteome</keyword>
<comment type="caution">
    <text evidence="2">The sequence shown here is derived from an EMBL/GenBank/DDBJ whole genome shotgun (WGS) entry which is preliminary data.</text>
</comment>
<feature type="compositionally biased region" description="Polar residues" evidence="1">
    <location>
        <begin position="87"/>
        <end position="97"/>
    </location>
</feature>